<feature type="transmembrane region" description="Helical" evidence="1">
    <location>
        <begin position="34"/>
        <end position="51"/>
    </location>
</feature>
<reference evidence="3 4" key="1">
    <citation type="submission" date="2016-10" db="EMBL/GenBank/DDBJ databases">
        <authorList>
            <person name="de Groot N.N."/>
        </authorList>
    </citation>
    <scope>NUCLEOTIDE SEQUENCE [LARGE SCALE GENOMIC DNA]</scope>
    <source>
        <strain evidence="3 4">DSM 17074</strain>
    </source>
</reference>
<dbReference type="RefSeq" id="WP_156321422.1">
    <property type="nucleotide sequence ID" value="NZ_BJWJ01000040.1"/>
</dbReference>
<keyword evidence="1" id="KW-0472">Membrane</keyword>
<dbReference type="Proteomes" id="UP000321773">
    <property type="component" value="Unassembled WGS sequence"/>
</dbReference>
<dbReference type="Proteomes" id="UP000199139">
    <property type="component" value="Unassembled WGS sequence"/>
</dbReference>
<reference evidence="2 5" key="2">
    <citation type="submission" date="2019-07" db="EMBL/GenBank/DDBJ databases">
        <title>Whole genome shotgun sequence of Halolactibacillus miurensis NBRC 100873.</title>
        <authorList>
            <person name="Hosoyama A."/>
            <person name="Uohara A."/>
            <person name="Ohji S."/>
            <person name="Ichikawa N."/>
        </authorList>
    </citation>
    <scope>NUCLEOTIDE SEQUENCE [LARGE SCALE GENOMIC DNA]</scope>
    <source>
        <strain evidence="2 5">NBRC 100873</strain>
    </source>
</reference>
<dbReference type="EMBL" id="FPAI01000034">
    <property type="protein sequence ID" value="SFT05588.1"/>
    <property type="molecule type" value="Genomic_DNA"/>
</dbReference>
<organism evidence="3 4">
    <name type="scientific">Halolactibacillus miurensis</name>
    <dbReference type="NCBI Taxonomy" id="306541"/>
    <lineage>
        <taxon>Bacteria</taxon>
        <taxon>Bacillati</taxon>
        <taxon>Bacillota</taxon>
        <taxon>Bacilli</taxon>
        <taxon>Bacillales</taxon>
        <taxon>Bacillaceae</taxon>
        <taxon>Halolactibacillus</taxon>
    </lineage>
</organism>
<dbReference type="AlphaFoldDB" id="A0A1I6UVV5"/>
<accession>A0A1I6UVV5</accession>
<keyword evidence="5" id="KW-1185">Reference proteome</keyword>
<evidence type="ECO:0000313" key="4">
    <source>
        <dbReference type="Proteomes" id="UP000199139"/>
    </source>
</evidence>
<evidence type="ECO:0000313" key="2">
    <source>
        <dbReference type="EMBL" id="GEM05584.1"/>
    </source>
</evidence>
<keyword evidence="1" id="KW-1133">Transmembrane helix</keyword>
<name>A0A1I6UVV5_9BACI</name>
<protein>
    <submittedName>
        <fullName evidence="3">Uncharacterized protein</fullName>
    </submittedName>
</protein>
<evidence type="ECO:0000313" key="5">
    <source>
        <dbReference type="Proteomes" id="UP000321773"/>
    </source>
</evidence>
<keyword evidence="1" id="KW-0812">Transmembrane</keyword>
<evidence type="ECO:0000313" key="3">
    <source>
        <dbReference type="EMBL" id="SFT05588.1"/>
    </source>
</evidence>
<proteinExistence type="predicted"/>
<sequence length="56" mass="6229">MFKYFISGLFCLLVGIQLFFIAEGLRVSQAPAVLIVILSVVLMLVPFVISVKKVEK</sequence>
<gene>
    <name evidence="2" type="ORF">HMI01_25720</name>
    <name evidence="3" type="ORF">SAMN05421668_13421</name>
</gene>
<dbReference type="EMBL" id="BJWJ01000040">
    <property type="protein sequence ID" value="GEM05584.1"/>
    <property type="molecule type" value="Genomic_DNA"/>
</dbReference>
<evidence type="ECO:0000256" key="1">
    <source>
        <dbReference type="SAM" id="Phobius"/>
    </source>
</evidence>